<evidence type="ECO:0000256" key="4">
    <source>
        <dbReference type="ARBA" id="ARBA00022807"/>
    </source>
</evidence>
<dbReference type="InterPro" id="IPR038765">
    <property type="entry name" value="Papain-like_cys_pep_sf"/>
</dbReference>
<feature type="compositionally biased region" description="Basic and acidic residues" evidence="5">
    <location>
        <begin position="1"/>
        <end position="14"/>
    </location>
</feature>
<evidence type="ECO:0000256" key="3">
    <source>
        <dbReference type="ARBA" id="ARBA00022801"/>
    </source>
</evidence>
<dbReference type="InterPro" id="IPR003653">
    <property type="entry name" value="Peptidase_C48_C"/>
</dbReference>
<comment type="caution">
    <text evidence="7">The sequence shown here is derived from an EMBL/GenBank/DDBJ whole genome shotgun (WGS) entry which is preliminary data.</text>
</comment>
<dbReference type="EMBL" id="CACVBM020001064">
    <property type="protein sequence ID" value="CAA7028198.1"/>
    <property type="molecule type" value="Genomic_DNA"/>
</dbReference>
<dbReference type="PANTHER" id="PTHR12606:SF136">
    <property type="entry name" value="ULP1 PROTEASE FAMILY PROTEIN"/>
    <property type="match status" value="1"/>
</dbReference>
<feature type="region of interest" description="Disordered" evidence="5">
    <location>
        <begin position="1"/>
        <end position="68"/>
    </location>
</feature>
<organism evidence="7 8">
    <name type="scientific">Microthlaspi erraticum</name>
    <dbReference type="NCBI Taxonomy" id="1685480"/>
    <lineage>
        <taxon>Eukaryota</taxon>
        <taxon>Viridiplantae</taxon>
        <taxon>Streptophyta</taxon>
        <taxon>Embryophyta</taxon>
        <taxon>Tracheophyta</taxon>
        <taxon>Spermatophyta</taxon>
        <taxon>Magnoliopsida</taxon>
        <taxon>eudicotyledons</taxon>
        <taxon>Gunneridae</taxon>
        <taxon>Pentapetalae</taxon>
        <taxon>rosids</taxon>
        <taxon>malvids</taxon>
        <taxon>Brassicales</taxon>
        <taxon>Brassicaceae</taxon>
        <taxon>Coluteocarpeae</taxon>
        <taxon>Microthlaspi</taxon>
    </lineage>
</organism>
<name>A0A6D2ISY1_9BRAS</name>
<gene>
    <name evidence="7" type="ORF">MERR_LOCUS15433</name>
</gene>
<evidence type="ECO:0000256" key="5">
    <source>
        <dbReference type="SAM" id="MobiDB-lite"/>
    </source>
</evidence>
<dbReference type="Gene3D" id="3.40.395.10">
    <property type="entry name" value="Adenoviral Proteinase, Chain A"/>
    <property type="match status" value="1"/>
</dbReference>
<dbReference type="GO" id="GO:0005634">
    <property type="term" value="C:nucleus"/>
    <property type="evidence" value="ECO:0007669"/>
    <property type="project" value="TreeGrafter"/>
</dbReference>
<keyword evidence="2" id="KW-0645">Protease</keyword>
<dbReference type="Pfam" id="PF02902">
    <property type="entry name" value="Peptidase_C48"/>
    <property type="match status" value="1"/>
</dbReference>
<dbReference type="GO" id="GO:0016929">
    <property type="term" value="F:deSUMOylase activity"/>
    <property type="evidence" value="ECO:0007669"/>
    <property type="project" value="TreeGrafter"/>
</dbReference>
<dbReference type="PANTHER" id="PTHR12606">
    <property type="entry name" value="SENTRIN/SUMO-SPECIFIC PROTEASE"/>
    <property type="match status" value="1"/>
</dbReference>
<dbReference type="OrthoDB" id="1100833at2759"/>
<evidence type="ECO:0000259" key="6">
    <source>
        <dbReference type="PROSITE" id="PS50600"/>
    </source>
</evidence>
<dbReference type="GO" id="GO:0016926">
    <property type="term" value="P:protein desumoylation"/>
    <property type="evidence" value="ECO:0007669"/>
    <property type="project" value="TreeGrafter"/>
</dbReference>
<feature type="domain" description="Ubiquitin-like protease family profile" evidence="6">
    <location>
        <begin position="98"/>
        <end position="289"/>
    </location>
</feature>
<evidence type="ECO:0000313" key="8">
    <source>
        <dbReference type="Proteomes" id="UP000467841"/>
    </source>
</evidence>
<feature type="compositionally biased region" description="Acidic residues" evidence="5">
    <location>
        <begin position="44"/>
        <end position="56"/>
    </location>
</feature>
<dbReference type="PROSITE" id="PS50600">
    <property type="entry name" value="ULP_PROTEASE"/>
    <property type="match status" value="1"/>
</dbReference>
<dbReference type="GO" id="GO:0006508">
    <property type="term" value="P:proteolysis"/>
    <property type="evidence" value="ECO:0007669"/>
    <property type="project" value="UniProtKB-KW"/>
</dbReference>
<evidence type="ECO:0000313" key="7">
    <source>
        <dbReference type="EMBL" id="CAA7028198.1"/>
    </source>
</evidence>
<keyword evidence="8" id="KW-1185">Reference proteome</keyword>
<dbReference type="AlphaFoldDB" id="A0A6D2ISY1"/>
<dbReference type="Proteomes" id="UP000467841">
    <property type="component" value="Unassembled WGS sequence"/>
</dbReference>
<keyword evidence="4" id="KW-0788">Thiol protease</keyword>
<proteinExistence type="inferred from homology"/>
<comment type="similarity">
    <text evidence="1">Belongs to the peptidase C48 family.</text>
</comment>
<evidence type="ECO:0000256" key="2">
    <source>
        <dbReference type="ARBA" id="ARBA00022670"/>
    </source>
</evidence>
<dbReference type="SUPFAM" id="SSF54001">
    <property type="entry name" value="Cysteine proteinases"/>
    <property type="match status" value="1"/>
</dbReference>
<keyword evidence="3" id="KW-0378">Hydrolase</keyword>
<evidence type="ECO:0000256" key="1">
    <source>
        <dbReference type="ARBA" id="ARBA00005234"/>
    </source>
</evidence>
<reference evidence="7" key="1">
    <citation type="submission" date="2020-01" db="EMBL/GenBank/DDBJ databases">
        <authorList>
            <person name="Mishra B."/>
        </authorList>
    </citation>
    <scope>NUCLEOTIDE SEQUENCE [LARGE SCALE GENOMIC DNA]</scope>
</reference>
<accession>A0A6D2ISY1</accession>
<sequence length="344" mass="39531">MTPSNREGRRRQESGRQGNRFQGGSRRLVAALTKPPPGRPLYDSSDEDRDEEDPVDSVEPLTELHPKETMSLKDKTPTKFTDMVLSKPYQKDPEAYLVYVSDERFDELQQWPFTVGPAEFNTALLHCVVGPEVWLENHSLFHELQFLMSNQTAYHKWRSDKKKWEVSEYLMAFGKGILLSHGNTNKVWGVDADSIYIPMSVSGNHWISLCIHFSDRSIHVFDCNGLKRFRKVDAFANMVLRIFKEVQPAAAKKNLVIAPYSVRYVPMRQGINESNCDCGIYALKFIECHVLGLDMLLLYDTNIRETRYKIACDLVDAAKDKVLLNRMSRYIQPEFAPTETVDIS</sequence>
<protein>
    <recommendedName>
        <fullName evidence="6">Ubiquitin-like protease family profile domain-containing protein</fullName>
    </recommendedName>
</protein>